<dbReference type="SUPFAM" id="SSF57424">
    <property type="entry name" value="LDL receptor-like module"/>
    <property type="match status" value="1"/>
</dbReference>
<evidence type="ECO:0000256" key="5">
    <source>
        <dbReference type="PROSITE-ProRule" id="PRU00124"/>
    </source>
</evidence>
<evidence type="ECO:0000313" key="7">
    <source>
        <dbReference type="Proteomes" id="UP001474421"/>
    </source>
</evidence>
<dbReference type="EMBL" id="JAOTOJ010000018">
    <property type="protein sequence ID" value="KAK9391582.1"/>
    <property type="molecule type" value="Genomic_DNA"/>
</dbReference>
<dbReference type="Proteomes" id="UP001474421">
    <property type="component" value="Unassembled WGS sequence"/>
</dbReference>
<keyword evidence="1" id="KW-0732">Signal</keyword>
<dbReference type="Pfam" id="PF00057">
    <property type="entry name" value="Ldl_recept_a"/>
    <property type="match status" value="1"/>
</dbReference>
<sequence>MLILLSDGEEPERLRWPRPHRLRRRCCCCARRLLLLRHAPMQMNPSAWLLPRLADWPRGGGAGRAGASGGAMRPPSCERSCGRADPLSEAAAAAEEAEAAEASLAPGGGVAAAAAAAALPFVFPRPAGLIITEPLRPEMRCSPGHFTCRSGSVQCIPSKWQCDGWPTCEDESDEIGCPNSCRRHRPRLRSATGVGFGSSDFHLDLNESVVFLDVPQNAISSSLIYCPESGRPLTDALLNACLALLQGFMQQAALEGFSCRK</sequence>
<proteinExistence type="predicted"/>
<dbReference type="PROSITE" id="PS50068">
    <property type="entry name" value="LDLRA_2"/>
    <property type="match status" value="1"/>
</dbReference>
<evidence type="ECO:0000256" key="1">
    <source>
        <dbReference type="ARBA" id="ARBA00022729"/>
    </source>
</evidence>
<dbReference type="InterPro" id="IPR002172">
    <property type="entry name" value="LDrepeatLR_classA_rpt"/>
</dbReference>
<protein>
    <submittedName>
        <fullName evidence="6">Integral membrane protein DGCR2/IDD</fullName>
    </submittedName>
</protein>
<comment type="caution">
    <text evidence="6">The sequence shown here is derived from an EMBL/GenBank/DDBJ whole genome shotgun (WGS) entry which is preliminary data.</text>
</comment>
<reference evidence="6 7" key="1">
    <citation type="journal article" date="2024" name="Proc. Natl. Acad. Sci. U.S.A.">
        <title>The genetic regulatory architecture and epigenomic basis for age-related changes in rattlesnake venom.</title>
        <authorList>
            <person name="Hogan M.P."/>
            <person name="Holding M.L."/>
            <person name="Nystrom G.S."/>
            <person name="Colston T.J."/>
            <person name="Bartlett D.A."/>
            <person name="Mason A.J."/>
            <person name="Ellsworth S.A."/>
            <person name="Rautsaw R.M."/>
            <person name="Lawrence K.C."/>
            <person name="Strickland J.L."/>
            <person name="He B."/>
            <person name="Fraser P."/>
            <person name="Margres M.J."/>
            <person name="Gilbert D.M."/>
            <person name="Gibbs H.L."/>
            <person name="Parkinson C.L."/>
            <person name="Rokyta D.R."/>
        </authorList>
    </citation>
    <scope>NUCLEOTIDE SEQUENCE [LARGE SCALE GENOMIC DNA]</scope>
    <source>
        <strain evidence="6">DRR0105</strain>
    </source>
</reference>
<evidence type="ECO:0000256" key="4">
    <source>
        <dbReference type="ARBA" id="ARBA00023180"/>
    </source>
</evidence>
<comment type="caution">
    <text evidence="5">Lacks conserved residue(s) required for the propagation of feature annotation.</text>
</comment>
<feature type="disulfide bond" evidence="5">
    <location>
        <begin position="162"/>
        <end position="177"/>
    </location>
</feature>
<name>A0AAW1APA4_CROAD</name>
<dbReference type="PROSITE" id="PS01209">
    <property type="entry name" value="LDLRA_1"/>
    <property type="match status" value="1"/>
</dbReference>
<accession>A0AAW1APA4</accession>
<organism evidence="6 7">
    <name type="scientific">Crotalus adamanteus</name>
    <name type="common">Eastern diamondback rattlesnake</name>
    <dbReference type="NCBI Taxonomy" id="8729"/>
    <lineage>
        <taxon>Eukaryota</taxon>
        <taxon>Metazoa</taxon>
        <taxon>Chordata</taxon>
        <taxon>Craniata</taxon>
        <taxon>Vertebrata</taxon>
        <taxon>Euteleostomi</taxon>
        <taxon>Lepidosauria</taxon>
        <taxon>Squamata</taxon>
        <taxon>Bifurcata</taxon>
        <taxon>Unidentata</taxon>
        <taxon>Episquamata</taxon>
        <taxon>Toxicofera</taxon>
        <taxon>Serpentes</taxon>
        <taxon>Colubroidea</taxon>
        <taxon>Viperidae</taxon>
        <taxon>Crotalinae</taxon>
        <taxon>Crotalus</taxon>
    </lineage>
</organism>
<dbReference type="InterPro" id="IPR023415">
    <property type="entry name" value="LDLR_class-A_CS"/>
</dbReference>
<keyword evidence="2" id="KW-0677">Repeat</keyword>
<keyword evidence="4" id="KW-0325">Glycoprotein</keyword>
<evidence type="ECO:0000313" key="6">
    <source>
        <dbReference type="EMBL" id="KAK9391582.1"/>
    </source>
</evidence>
<dbReference type="AlphaFoldDB" id="A0AAW1APA4"/>
<dbReference type="SMART" id="SM00192">
    <property type="entry name" value="LDLa"/>
    <property type="match status" value="1"/>
</dbReference>
<keyword evidence="3 5" id="KW-1015">Disulfide bond</keyword>
<dbReference type="CDD" id="cd00112">
    <property type="entry name" value="LDLa"/>
    <property type="match status" value="1"/>
</dbReference>
<gene>
    <name evidence="6" type="ORF">NXF25_017971</name>
</gene>
<evidence type="ECO:0000256" key="2">
    <source>
        <dbReference type="ARBA" id="ARBA00022737"/>
    </source>
</evidence>
<dbReference type="FunFam" id="4.10.400.10:FF:000034">
    <property type="entry name" value="Low-density lipoprotein receptor-related protein 2"/>
    <property type="match status" value="1"/>
</dbReference>
<keyword evidence="7" id="KW-1185">Reference proteome</keyword>
<dbReference type="Gene3D" id="4.10.400.10">
    <property type="entry name" value="Low-density Lipoprotein Receptor"/>
    <property type="match status" value="1"/>
</dbReference>
<dbReference type="InterPro" id="IPR036055">
    <property type="entry name" value="LDL_receptor-like_sf"/>
</dbReference>
<evidence type="ECO:0000256" key="3">
    <source>
        <dbReference type="ARBA" id="ARBA00023157"/>
    </source>
</evidence>